<feature type="transmembrane region" description="Helical" evidence="1">
    <location>
        <begin position="32"/>
        <end position="54"/>
    </location>
</feature>
<feature type="transmembrane region" description="Helical" evidence="1">
    <location>
        <begin position="111"/>
        <end position="133"/>
    </location>
</feature>
<organism evidence="2 3">
    <name type="scientific">Caenorhabditis angaria</name>
    <dbReference type="NCBI Taxonomy" id="860376"/>
    <lineage>
        <taxon>Eukaryota</taxon>
        <taxon>Metazoa</taxon>
        <taxon>Ecdysozoa</taxon>
        <taxon>Nematoda</taxon>
        <taxon>Chromadorea</taxon>
        <taxon>Rhabditida</taxon>
        <taxon>Rhabditina</taxon>
        <taxon>Rhabditomorpha</taxon>
        <taxon>Rhabditoidea</taxon>
        <taxon>Rhabditidae</taxon>
        <taxon>Peloderinae</taxon>
        <taxon>Caenorhabditis</taxon>
    </lineage>
</organism>
<keyword evidence="3" id="KW-1185">Reference proteome</keyword>
<sequence>MSKFQASEQEDVSFGQDIQRDQQLLTERASQMYFWLPIHFMVTLLGVSTLLLYFRIVVCTKILDVYCRFSLFLMSFGKLLVLISYSGILGLCTFYDLESESEECSEYPLHTFFAVLHSMGEYLNVGPFFVLVLDRLFSILNINHHNSESYSQFYTVLMSSNIFLIFIYVYAIVMASAKIFTLAAIIIIFFVFFISLGLVVYLFHISENIYYSTQGKLSLDKRFRLSQSHELSKSLLPPVIFGCIVKLILIFSIFLVYAEIVQFSNPDTFYQIWNLCLNIDCIILPIMFLYLHKAFRKKIRSMLMISGRGKVQRYSNIEWNENGCVTKSDTIF</sequence>
<feature type="transmembrane region" description="Helical" evidence="1">
    <location>
        <begin position="179"/>
        <end position="203"/>
    </location>
</feature>
<keyword evidence="1" id="KW-0812">Transmembrane</keyword>
<accession>A0A9P1IVE7</accession>
<dbReference type="Proteomes" id="UP001152747">
    <property type="component" value="Unassembled WGS sequence"/>
</dbReference>
<dbReference type="EMBL" id="CANHGI010000005">
    <property type="protein sequence ID" value="CAI5451426.1"/>
    <property type="molecule type" value="Genomic_DNA"/>
</dbReference>
<evidence type="ECO:0000313" key="3">
    <source>
        <dbReference type="Proteomes" id="UP001152747"/>
    </source>
</evidence>
<comment type="caution">
    <text evidence="2">The sequence shown here is derived from an EMBL/GenBank/DDBJ whole genome shotgun (WGS) entry which is preliminary data.</text>
</comment>
<feature type="transmembrane region" description="Helical" evidence="1">
    <location>
        <begin position="66"/>
        <end position="91"/>
    </location>
</feature>
<evidence type="ECO:0000313" key="2">
    <source>
        <dbReference type="EMBL" id="CAI5451426.1"/>
    </source>
</evidence>
<name>A0A9P1IVE7_9PELO</name>
<feature type="transmembrane region" description="Helical" evidence="1">
    <location>
        <begin position="270"/>
        <end position="291"/>
    </location>
</feature>
<gene>
    <name evidence="2" type="ORF">CAMP_LOCUS14063</name>
</gene>
<protein>
    <submittedName>
        <fullName evidence="2">Uncharacterized protein</fullName>
    </submittedName>
</protein>
<dbReference type="AlphaFoldDB" id="A0A9P1IVE7"/>
<feature type="transmembrane region" description="Helical" evidence="1">
    <location>
        <begin position="235"/>
        <end position="258"/>
    </location>
</feature>
<dbReference type="PANTHER" id="PTHR47521">
    <property type="entry name" value="SERPENTINE RECEPTOR, CLASS E (EPSILON)-RELATED"/>
    <property type="match status" value="1"/>
</dbReference>
<proteinExistence type="predicted"/>
<reference evidence="2" key="1">
    <citation type="submission" date="2022-11" db="EMBL/GenBank/DDBJ databases">
        <authorList>
            <person name="Kikuchi T."/>
        </authorList>
    </citation>
    <scope>NUCLEOTIDE SEQUENCE</scope>
    <source>
        <strain evidence="2">PS1010</strain>
    </source>
</reference>
<feature type="transmembrane region" description="Helical" evidence="1">
    <location>
        <begin position="153"/>
        <end position="173"/>
    </location>
</feature>
<evidence type="ECO:0000256" key="1">
    <source>
        <dbReference type="SAM" id="Phobius"/>
    </source>
</evidence>
<dbReference type="InterPro" id="IPR052860">
    <property type="entry name" value="NRL-GPCR1"/>
</dbReference>
<keyword evidence="1" id="KW-0472">Membrane</keyword>
<keyword evidence="1" id="KW-1133">Transmembrane helix</keyword>